<dbReference type="PANTHER" id="PTHR22028:SF5">
    <property type="entry name" value="COILED-COIL DOMAIN-CONTAINING PROTEIN 191"/>
    <property type="match status" value="1"/>
</dbReference>
<feature type="region of interest" description="Disordered" evidence="2">
    <location>
        <begin position="608"/>
        <end position="668"/>
    </location>
</feature>
<feature type="region of interest" description="Disordered" evidence="2">
    <location>
        <begin position="467"/>
        <end position="488"/>
    </location>
</feature>
<evidence type="ECO:0000256" key="1">
    <source>
        <dbReference type="SAM" id="Coils"/>
    </source>
</evidence>
<dbReference type="RefSeq" id="XP_033798307.1">
    <property type="nucleotide sequence ID" value="XM_033942416.1"/>
</dbReference>
<dbReference type="FunCoup" id="A0A6P8QHG7">
    <property type="interactions" value="961"/>
</dbReference>
<sequence>MLIAMKGMAYPGGEKSELFRWKRLTKKEKSKPCLDYDSVDHWIKRVEQASEFAVSEVFSIKKTDGHRRHMGLLMDLETTSQLQEHDDAYMEAQDLLRDWMNSKLRRELISDEEDGMGKLMEEGTPTEDTPAGFLKYSKFDDLYDYLEQEVENSTVQDFLQQLLQKEVMDSGILEDFRASDKQIKRKDPRLAMELRHQQVKENRIKRQKELDYQRQERALKKSMQSQAQLLVNEENKRKLLKARKEEEDIQKEMVKLRKEMSERRHIMEDARKVERKRQELRNVQKPPATDQVQSTFSKPVPESRGMQNKVQVQEQLTQIHTENIKCLQKHFSAWYKMVLECRIKSGKARALADWKCQLRAFRAWKDHAWAKKMEHETQKLELDLREQNRKQQLAMQYDQKRVLRHSFTKWQLWCRTEKEMRELQARKEETKIKMAALLEAAASLGSPCDPQKDQDTKSIHVQNLSAGKDVEQQSAVRERSEKITSAGDNKWSDINNCSTVLRTKPKYAWQITLQHAALTPEELAQCTTQELNVPHQLLNTQVCPAQRRAPMYGSHYENRHAFQQQLIEEQRKKLLEQSEVIMELKENQRLMMSQKEAEYATTITKEINNQVSRSKAPVKKSSQRAQEDPSSLKSKIPLSSSVPSLGLDSSQADTSRRIPSQLASPHPILKAMEERAAQRAERKKELEELKRKREEEKLAQLKAEEEECQRQEAAKKAAQIERKREEKRLQQQKEMEKQKRLEWQQQLQRKAQEHYQNILLKSRGLEPWKRLMVQARQNIETADEHHSSVLKRRCLLAWLQQVQESLSERRKRAEDFFSHLLLQRCFQNWVKYKDCLFVLEEQANCFFKASLKKKTFLAWLSLVNEEKIASSEKQRFAADHYHRKLVLAGFRAWRRFPKLMKEEKEKEERREQLRKKVAEILPDFRI</sequence>
<accession>A0A6P8QHG7</accession>
<evidence type="ECO:0000313" key="3">
    <source>
        <dbReference type="Proteomes" id="UP000515159"/>
    </source>
</evidence>
<keyword evidence="3" id="KW-1185">Reference proteome</keyword>
<feature type="compositionally biased region" description="Polar residues" evidence="2">
    <location>
        <begin position="651"/>
        <end position="663"/>
    </location>
</feature>
<dbReference type="AlphaFoldDB" id="A0A6P8QHG7"/>
<feature type="compositionally biased region" description="Low complexity" evidence="2">
    <location>
        <begin position="629"/>
        <end position="650"/>
    </location>
</feature>
<dbReference type="OrthoDB" id="6256972at2759"/>
<protein>
    <submittedName>
        <fullName evidence="4">Coiled-coil domain-containing protein 191 isoform X1</fullName>
    </submittedName>
</protein>
<dbReference type="InterPro" id="IPR052270">
    <property type="entry name" value="CACF_protein"/>
</dbReference>
<feature type="compositionally biased region" description="Basic and acidic residues" evidence="2">
    <location>
        <begin position="468"/>
        <end position="482"/>
    </location>
</feature>
<dbReference type="CTD" id="57577"/>
<dbReference type="PANTHER" id="PTHR22028">
    <property type="entry name" value="SFI1 SPINDLE BODY DOMAIN-CONTAINING PROTEIN-RELATED"/>
    <property type="match status" value="1"/>
</dbReference>
<evidence type="ECO:0000313" key="4">
    <source>
        <dbReference type="RefSeq" id="XP_033798307.1"/>
    </source>
</evidence>
<dbReference type="KEGG" id="gsh:117359507"/>
<feature type="coiled-coil region" evidence="1">
    <location>
        <begin position="669"/>
        <end position="753"/>
    </location>
</feature>
<name>A0A6P8QHG7_GEOSA</name>
<keyword evidence="1" id="KW-0175">Coiled coil</keyword>
<dbReference type="GeneID" id="117359507"/>
<organism evidence="3 4">
    <name type="scientific">Geotrypetes seraphini</name>
    <name type="common">Gaboon caecilian</name>
    <name type="synonym">Caecilia seraphini</name>
    <dbReference type="NCBI Taxonomy" id="260995"/>
    <lineage>
        <taxon>Eukaryota</taxon>
        <taxon>Metazoa</taxon>
        <taxon>Chordata</taxon>
        <taxon>Craniata</taxon>
        <taxon>Vertebrata</taxon>
        <taxon>Euteleostomi</taxon>
        <taxon>Amphibia</taxon>
        <taxon>Gymnophiona</taxon>
        <taxon>Geotrypetes</taxon>
    </lineage>
</organism>
<gene>
    <name evidence="4" type="primary">CCDC191</name>
</gene>
<feature type="region of interest" description="Disordered" evidence="2">
    <location>
        <begin position="280"/>
        <end position="306"/>
    </location>
</feature>
<proteinExistence type="predicted"/>
<dbReference type="InParanoid" id="A0A6P8QHG7"/>
<reference evidence="4" key="1">
    <citation type="submission" date="2025-08" db="UniProtKB">
        <authorList>
            <consortium name="RefSeq"/>
        </authorList>
    </citation>
    <scope>IDENTIFICATION</scope>
</reference>
<evidence type="ECO:0000256" key="2">
    <source>
        <dbReference type="SAM" id="MobiDB-lite"/>
    </source>
</evidence>
<dbReference type="Proteomes" id="UP000515159">
    <property type="component" value="Chromosome 4"/>
</dbReference>